<feature type="region of interest" description="Disordered" evidence="1">
    <location>
        <begin position="145"/>
        <end position="164"/>
    </location>
</feature>
<dbReference type="Proteomes" id="UP000078200">
    <property type="component" value="Unassembled WGS sequence"/>
</dbReference>
<accession>A0A1A9VRT2</accession>
<evidence type="ECO:0000313" key="2">
    <source>
        <dbReference type="EnsemblMetazoa" id="GAUT045463-PA"/>
    </source>
</evidence>
<feature type="compositionally biased region" description="Basic and acidic residues" evidence="1">
    <location>
        <begin position="230"/>
        <end position="242"/>
    </location>
</feature>
<dbReference type="EnsemblMetazoa" id="GAUT045463-RA">
    <property type="protein sequence ID" value="GAUT045463-PA"/>
    <property type="gene ID" value="GAUT045463"/>
</dbReference>
<evidence type="ECO:0000256" key="1">
    <source>
        <dbReference type="SAM" id="MobiDB-lite"/>
    </source>
</evidence>
<reference evidence="2" key="1">
    <citation type="submission" date="2020-05" db="UniProtKB">
        <authorList>
            <consortium name="EnsemblMetazoa"/>
        </authorList>
    </citation>
    <scope>IDENTIFICATION</scope>
    <source>
        <strain evidence="2">TTRI</strain>
    </source>
</reference>
<organism evidence="2 3">
    <name type="scientific">Glossina austeni</name>
    <name type="common">Savannah tsetse fly</name>
    <dbReference type="NCBI Taxonomy" id="7395"/>
    <lineage>
        <taxon>Eukaryota</taxon>
        <taxon>Metazoa</taxon>
        <taxon>Ecdysozoa</taxon>
        <taxon>Arthropoda</taxon>
        <taxon>Hexapoda</taxon>
        <taxon>Insecta</taxon>
        <taxon>Pterygota</taxon>
        <taxon>Neoptera</taxon>
        <taxon>Endopterygota</taxon>
        <taxon>Diptera</taxon>
        <taxon>Brachycera</taxon>
        <taxon>Muscomorpha</taxon>
        <taxon>Hippoboscoidea</taxon>
        <taxon>Glossinidae</taxon>
        <taxon>Glossina</taxon>
    </lineage>
</organism>
<dbReference type="VEuPathDB" id="VectorBase:GAUT045463"/>
<dbReference type="AlphaFoldDB" id="A0A1A9VRT2"/>
<protein>
    <submittedName>
        <fullName evidence="2">Uncharacterized protein</fullName>
    </submittedName>
</protein>
<feature type="region of interest" description="Disordered" evidence="1">
    <location>
        <begin position="182"/>
        <end position="314"/>
    </location>
</feature>
<proteinExistence type="predicted"/>
<feature type="compositionally biased region" description="Basic and acidic residues" evidence="1">
    <location>
        <begin position="304"/>
        <end position="314"/>
    </location>
</feature>
<feature type="compositionally biased region" description="Basic residues" evidence="1">
    <location>
        <begin position="258"/>
        <end position="284"/>
    </location>
</feature>
<feature type="compositionally biased region" description="Basic and acidic residues" evidence="1">
    <location>
        <begin position="182"/>
        <end position="221"/>
    </location>
</feature>
<feature type="compositionally biased region" description="Basic residues" evidence="1">
    <location>
        <begin position="145"/>
        <end position="157"/>
    </location>
</feature>
<evidence type="ECO:0000313" key="3">
    <source>
        <dbReference type="Proteomes" id="UP000078200"/>
    </source>
</evidence>
<keyword evidence="3" id="KW-1185">Reference proteome</keyword>
<dbReference type="STRING" id="7395.A0A1A9VRT2"/>
<name>A0A1A9VRT2_GLOAU</name>
<sequence length="314" mass="37525">MENRLNASPLKNVVDLVQINKKKLQSILEKLNWSEAEILRNFNTNSQVEIKCKTIKNPRTSTFPESDRWKNSLNLHTSQLQGLLKNSKVEAPRNFAELQLNFTREEKLKIYEHIIENTSKVEEIVTAKRNRNEISFAEIVAAKRREKRKKRRYRTSKPTHTEEVRALLNLQMQALRQYLRQRKCEHTDRESQARGKSQKEEEGVSKSTIRECDEKTKDGQRSNKRKKLSKRSERLENGMPERSKRRSKDQYYRSSSRVYKRSPRKSRSRSKSTEKLHKRNRNRRPSSTDERTYFKKNRSQPGQQKDHYKNTHRK</sequence>